<dbReference type="Pfam" id="PF03206">
    <property type="entry name" value="NifW"/>
    <property type="match status" value="1"/>
</dbReference>
<dbReference type="RefSeq" id="WP_176067922.1">
    <property type="nucleotide sequence ID" value="NZ_BJTG01000009.1"/>
</dbReference>
<sequence length="112" mass="12812">MRHPPQEDAPGRTLEQLAHLSRAEDFFRFFGLDYDPRVLAVHRLQVLKRFGLDVAALEEQRPLPSEEERLRLYGQALRRAHDLFAGPPAPAQRVFRLLQGGLVQLGPPRPAR</sequence>
<evidence type="ECO:0000256" key="1">
    <source>
        <dbReference type="ARBA" id="ARBA00002247"/>
    </source>
</evidence>
<reference evidence="8" key="1">
    <citation type="journal article" date="2020" name="Appl. Environ. Microbiol.">
        <title>Diazotrophic Anaeromyxobacter Isolates from Soils.</title>
        <authorList>
            <person name="Masuda Y."/>
            <person name="Yamanaka H."/>
            <person name="Xu Z.X."/>
            <person name="Shiratori Y."/>
            <person name="Aono T."/>
            <person name="Amachi S."/>
            <person name="Senoo K."/>
            <person name="Itoh H."/>
        </authorList>
    </citation>
    <scope>NUCLEOTIDE SEQUENCE [LARGE SCALE GENOMIC DNA]</scope>
    <source>
        <strain evidence="8">R267</strain>
    </source>
</reference>
<dbReference type="InterPro" id="IPR004893">
    <property type="entry name" value="NifW"/>
</dbReference>
<protein>
    <recommendedName>
        <fullName evidence="4 6">Nitrogenase-stabilizing/protective protein NifW</fullName>
    </recommendedName>
</protein>
<comment type="caution">
    <text evidence="7">The sequence shown here is derived from an EMBL/GenBank/DDBJ whole genome shotgun (WGS) entry which is preliminary data.</text>
</comment>
<evidence type="ECO:0000256" key="2">
    <source>
        <dbReference type="ARBA" id="ARBA00008351"/>
    </source>
</evidence>
<comment type="similarity">
    <text evidence="2 6">Belongs to the NifW family.</text>
</comment>
<evidence type="ECO:0000313" key="8">
    <source>
        <dbReference type="Proteomes" id="UP000503640"/>
    </source>
</evidence>
<evidence type="ECO:0000313" key="7">
    <source>
        <dbReference type="EMBL" id="GEJ58933.1"/>
    </source>
</evidence>
<gene>
    <name evidence="6" type="primary">nifW</name>
    <name evidence="7" type="ORF">AMYX_36740</name>
</gene>
<evidence type="ECO:0000256" key="6">
    <source>
        <dbReference type="HAMAP-Rule" id="MF_00529"/>
    </source>
</evidence>
<comment type="function">
    <text evidence="1 6">May protect the nitrogenase Fe-Mo protein from oxidative damage.</text>
</comment>
<name>A0A7I9VR82_9BACT</name>
<dbReference type="EMBL" id="BJTG01000009">
    <property type="protein sequence ID" value="GEJ58933.1"/>
    <property type="molecule type" value="Genomic_DNA"/>
</dbReference>
<organism evidence="7 8">
    <name type="scientific">Anaeromyxobacter diazotrophicus</name>
    <dbReference type="NCBI Taxonomy" id="2590199"/>
    <lineage>
        <taxon>Bacteria</taxon>
        <taxon>Pseudomonadati</taxon>
        <taxon>Myxococcota</taxon>
        <taxon>Myxococcia</taxon>
        <taxon>Myxococcales</taxon>
        <taxon>Cystobacterineae</taxon>
        <taxon>Anaeromyxobacteraceae</taxon>
        <taxon>Anaeromyxobacter</taxon>
    </lineage>
</organism>
<evidence type="ECO:0000256" key="4">
    <source>
        <dbReference type="ARBA" id="ARBA00016274"/>
    </source>
</evidence>
<dbReference type="HAMAP" id="MF_00529">
    <property type="entry name" value="NifW"/>
    <property type="match status" value="1"/>
</dbReference>
<proteinExistence type="inferred from homology"/>
<comment type="subunit">
    <text evidence="3 6">Homotrimer; associates with NifD.</text>
</comment>
<evidence type="ECO:0000256" key="3">
    <source>
        <dbReference type="ARBA" id="ARBA00011284"/>
    </source>
</evidence>
<dbReference type="AlphaFoldDB" id="A0A7I9VR82"/>
<keyword evidence="8" id="KW-1185">Reference proteome</keyword>
<accession>A0A7I9VR82</accession>
<evidence type="ECO:0000256" key="5">
    <source>
        <dbReference type="ARBA" id="ARBA00023231"/>
    </source>
</evidence>
<dbReference type="Proteomes" id="UP000503640">
    <property type="component" value="Unassembled WGS sequence"/>
</dbReference>
<dbReference type="GO" id="GO:0009399">
    <property type="term" value="P:nitrogen fixation"/>
    <property type="evidence" value="ECO:0007669"/>
    <property type="project" value="UniProtKB-UniRule"/>
</dbReference>
<keyword evidence="5 6" id="KW-0535">Nitrogen fixation</keyword>